<dbReference type="GO" id="GO:0004106">
    <property type="term" value="F:chorismate mutase activity"/>
    <property type="evidence" value="ECO:0007669"/>
    <property type="project" value="UniProtKB-EC"/>
</dbReference>
<dbReference type="EC" id="5.4.99.5" evidence="2 5"/>
<comment type="catalytic activity">
    <reaction evidence="5">
        <text>chorismate = prephenate</text>
        <dbReference type="Rhea" id="RHEA:13897"/>
        <dbReference type="ChEBI" id="CHEBI:29748"/>
        <dbReference type="ChEBI" id="CHEBI:29934"/>
        <dbReference type="EC" id="5.4.99.5"/>
    </reaction>
</comment>
<dbReference type="RefSeq" id="WP_059316678.1">
    <property type="nucleotide sequence ID" value="NZ_CP013987.1"/>
</dbReference>
<reference evidence="8 9" key="1">
    <citation type="submission" date="2016-01" db="EMBL/GenBank/DDBJ databases">
        <title>Annotation of Pseudomonas oryzihabitans USDA-ARS-USMARC-56511.</title>
        <authorList>
            <person name="Harhay G.P."/>
            <person name="Harhay D.M."/>
            <person name="Smith T.P.L."/>
            <person name="Bono J.L."/>
            <person name="Heaton M.P."/>
            <person name="Clawson M.L."/>
            <person name="Chitko-Mckown C.G."/>
            <person name="Capik S.F."/>
            <person name="DeDonder K.D."/>
            <person name="Apley M.D."/>
            <person name="Lubbers B.V."/>
            <person name="White B.J."/>
            <person name="Larson R.L."/>
        </authorList>
    </citation>
    <scope>NUCLEOTIDE SEQUENCE [LARGE SCALE GENOMIC DNA]</scope>
    <source>
        <strain evidence="8 9">USDA-ARS-USMARC-56511</strain>
    </source>
</reference>
<dbReference type="GO" id="GO:0046417">
    <property type="term" value="P:chorismate metabolic process"/>
    <property type="evidence" value="ECO:0007669"/>
    <property type="project" value="InterPro"/>
</dbReference>
<keyword evidence="4 5" id="KW-0413">Isomerase</keyword>
<sequence>MRHLRVLSLSLLSLALSGPLHAAANPLPTLIDAVSQRLAIADQVARSKLDTGKPVLDETREQQVLQSVQRAAAARGVPTATARTFFSIQMEANKLIQYGLLDAWRRQHHIPPPDKPDLSKLRSRLDELQGRLLDGLAATAPLRQDKDCQAKVDQALTRYQLQHWQDSLHRLAQVRALGDFCNLPD</sequence>
<comment type="pathway">
    <text evidence="1 5">Metabolic intermediate biosynthesis; prephenate biosynthesis; prephenate from chorismate: step 1/1.</text>
</comment>
<proteinExistence type="predicted"/>
<dbReference type="PANTHER" id="PTHR38041:SF2">
    <property type="entry name" value="SECRETED CHORISMATE MUTASE"/>
    <property type="match status" value="1"/>
</dbReference>
<accession>A0A0U4WPP7</accession>
<dbReference type="PIRSF" id="PIRSF026640">
    <property type="entry name" value="Peripl_chor_mut"/>
    <property type="match status" value="1"/>
</dbReference>
<evidence type="ECO:0000256" key="4">
    <source>
        <dbReference type="ARBA" id="ARBA00023235"/>
    </source>
</evidence>
<gene>
    <name evidence="8" type="ORF">APT59_21375</name>
</gene>
<keyword evidence="3 6" id="KW-0732">Signal</keyword>
<evidence type="ECO:0000259" key="7">
    <source>
        <dbReference type="PROSITE" id="PS51168"/>
    </source>
</evidence>
<dbReference type="InterPro" id="IPR008240">
    <property type="entry name" value="Chorismate_mutase_periplasmic"/>
</dbReference>
<dbReference type="Proteomes" id="UP000064137">
    <property type="component" value="Chromosome"/>
</dbReference>
<evidence type="ECO:0000256" key="6">
    <source>
        <dbReference type="SAM" id="SignalP"/>
    </source>
</evidence>
<dbReference type="PANTHER" id="PTHR38041">
    <property type="entry name" value="CHORISMATE MUTASE"/>
    <property type="match status" value="1"/>
</dbReference>
<dbReference type="InterPro" id="IPR036979">
    <property type="entry name" value="CM_dom_sf"/>
</dbReference>
<dbReference type="GO" id="GO:0009697">
    <property type="term" value="P:salicylic acid biosynthetic process"/>
    <property type="evidence" value="ECO:0007669"/>
    <property type="project" value="TreeGrafter"/>
</dbReference>
<feature type="domain" description="Chorismate mutase" evidence="7">
    <location>
        <begin position="1"/>
        <end position="101"/>
    </location>
</feature>
<evidence type="ECO:0000256" key="2">
    <source>
        <dbReference type="ARBA" id="ARBA00012404"/>
    </source>
</evidence>
<feature type="chain" id="PRO_5006853624" description="Chorismate mutase" evidence="6">
    <location>
        <begin position="23"/>
        <end position="185"/>
    </location>
</feature>
<protein>
    <recommendedName>
        <fullName evidence="2 5">Chorismate mutase</fullName>
        <ecNumber evidence="2 5">5.4.99.5</ecNumber>
    </recommendedName>
</protein>
<evidence type="ECO:0000256" key="5">
    <source>
        <dbReference type="PIRNR" id="PIRNR026640"/>
    </source>
</evidence>
<dbReference type="InterPro" id="IPR002701">
    <property type="entry name" value="CM_II_prokaryot"/>
</dbReference>
<dbReference type="UniPathway" id="UPA00120">
    <property type="reaction ID" value="UER00203"/>
</dbReference>
<dbReference type="PROSITE" id="PS51168">
    <property type="entry name" value="CHORISMATE_MUT_2"/>
    <property type="match status" value="1"/>
</dbReference>
<dbReference type="SMART" id="SM00830">
    <property type="entry name" value="CM_2"/>
    <property type="match status" value="1"/>
</dbReference>
<dbReference type="SUPFAM" id="SSF48600">
    <property type="entry name" value="Chorismate mutase II"/>
    <property type="match status" value="1"/>
</dbReference>
<evidence type="ECO:0000256" key="1">
    <source>
        <dbReference type="ARBA" id="ARBA00004817"/>
    </source>
</evidence>
<dbReference type="AlphaFoldDB" id="A0A0U4WPP7"/>
<dbReference type="NCBIfam" id="NF006741">
    <property type="entry name" value="PRK09269.1"/>
    <property type="match status" value="1"/>
</dbReference>
<comment type="function">
    <text evidence="5">Catalyzes the Claisen rearrangement of chorismate to prephenate.</text>
</comment>
<dbReference type="KEGG" id="por:APT59_21375"/>
<feature type="signal peptide" evidence="6">
    <location>
        <begin position="1"/>
        <end position="22"/>
    </location>
</feature>
<evidence type="ECO:0000313" key="8">
    <source>
        <dbReference type="EMBL" id="ALZ86636.1"/>
    </source>
</evidence>
<dbReference type="EMBL" id="CP013987">
    <property type="protein sequence ID" value="ALZ86636.1"/>
    <property type="molecule type" value="Genomic_DNA"/>
</dbReference>
<dbReference type="Pfam" id="PF01817">
    <property type="entry name" value="CM_2"/>
    <property type="match status" value="1"/>
</dbReference>
<organism evidence="8 9">
    <name type="scientific">Pseudomonas oryzihabitans</name>
    <dbReference type="NCBI Taxonomy" id="47885"/>
    <lineage>
        <taxon>Bacteria</taxon>
        <taxon>Pseudomonadati</taxon>
        <taxon>Pseudomonadota</taxon>
        <taxon>Gammaproteobacteria</taxon>
        <taxon>Pseudomonadales</taxon>
        <taxon>Pseudomonadaceae</taxon>
        <taxon>Pseudomonas</taxon>
    </lineage>
</organism>
<evidence type="ECO:0000256" key="3">
    <source>
        <dbReference type="ARBA" id="ARBA00022729"/>
    </source>
</evidence>
<name>A0A0U4WPP7_9PSED</name>
<dbReference type="Gene3D" id="1.20.59.10">
    <property type="entry name" value="Chorismate mutase"/>
    <property type="match status" value="1"/>
</dbReference>
<dbReference type="OrthoDB" id="1262744at2"/>
<dbReference type="NCBIfam" id="TIGR01806">
    <property type="entry name" value="CM_mono2"/>
    <property type="match status" value="1"/>
</dbReference>
<dbReference type="InterPro" id="IPR036263">
    <property type="entry name" value="Chorismate_II_sf"/>
</dbReference>
<evidence type="ECO:0000313" key="9">
    <source>
        <dbReference type="Proteomes" id="UP000064137"/>
    </source>
</evidence>
<dbReference type="InterPro" id="IPR051331">
    <property type="entry name" value="Chorismate_mutase-related"/>
</dbReference>